<dbReference type="EMBL" id="JAEHOD010000003">
    <property type="protein sequence ID" value="KAG2453388.1"/>
    <property type="molecule type" value="Genomic_DNA"/>
</dbReference>
<feature type="compositionally biased region" description="Low complexity" evidence="2">
    <location>
        <begin position="707"/>
        <end position="721"/>
    </location>
</feature>
<keyword evidence="3" id="KW-0732">Signal</keyword>
<dbReference type="Gene3D" id="3.40.50.1820">
    <property type="entry name" value="alpha/beta hydrolase"/>
    <property type="match status" value="2"/>
</dbReference>
<evidence type="ECO:0000313" key="4">
    <source>
        <dbReference type="EMBL" id="KAG2453388.1"/>
    </source>
</evidence>
<evidence type="ECO:0000256" key="1">
    <source>
        <dbReference type="ARBA" id="ARBA00010884"/>
    </source>
</evidence>
<keyword evidence="5" id="KW-1185">Reference proteome</keyword>
<feature type="compositionally biased region" description="Low complexity" evidence="2">
    <location>
        <begin position="743"/>
        <end position="761"/>
    </location>
</feature>
<comment type="similarity">
    <text evidence="1">Belongs to the AB hydrolase superfamily. AB hydrolase 4 family.</text>
</comment>
<dbReference type="Proteomes" id="UP000613740">
    <property type="component" value="Unassembled WGS sequence"/>
</dbReference>
<evidence type="ECO:0000313" key="5">
    <source>
        <dbReference type="Proteomes" id="UP000613740"/>
    </source>
</evidence>
<evidence type="ECO:0008006" key="6">
    <source>
        <dbReference type="Google" id="ProtNLM"/>
    </source>
</evidence>
<dbReference type="PANTHER" id="PTHR10794:SF84">
    <property type="entry name" value="ESTERASE_LIPASE_THIOESTERASE FAMILY PROTEIN"/>
    <property type="match status" value="1"/>
</dbReference>
<protein>
    <recommendedName>
        <fullName evidence="6">AB hydrolase-1 domain-containing protein</fullName>
    </recommendedName>
</protein>
<dbReference type="AlphaFoldDB" id="A0A835WSI2"/>
<feature type="region of interest" description="Disordered" evidence="2">
    <location>
        <begin position="692"/>
        <end position="721"/>
    </location>
</feature>
<feature type="region of interest" description="Disordered" evidence="2">
    <location>
        <begin position="159"/>
        <end position="236"/>
    </location>
</feature>
<feature type="region of interest" description="Disordered" evidence="2">
    <location>
        <begin position="283"/>
        <end position="311"/>
    </location>
</feature>
<reference evidence="4" key="1">
    <citation type="journal article" date="2020" name="bioRxiv">
        <title>Comparative genomics of Chlamydomonas.</title>
        <authorList>
            <person name="Craig R.J."/>
            <person name="Hasan A.R."/>
            <person name="Ness R.W."/>
            <person name="Keightley P.D."/>
        </authorList>
    </citation>
    <scope>NUCLEOTIDE SEQUENCE</scope>
    <source>
        <strain evidence="4">CCAP 11/173</strain>
    </source>
</reference>
<dbReference type="GO" id="GO:0034338">
    <property type="term" value="F:short-chain carboxylesterase activity"/>
    <property type="evidence" value="ECO:0007669"/>
    <property type="project" value="TreeGrafter"/>
</dbReference>
<dbReference type="GO" id="GO:0047372">
    <property type="term" value="F:monoacylglycerol lipase activity"/>
    <property type="evidence" value="ECO:0007669"/>
    <property type="project" value="TreeGrafter"/>
</dbReference>
<evidence type="ECO:0000256" key="3">
    <source>
        <dbReference type="SAM" id="SignalP"/>
    </source>
</evidence>
<sequence>MFGLALLELFWGLLTWPFVRRREVPRLVYVDTPRNRELVEKTRGVLKGYTPTPWASGPNAQTFFSVIHLGARPVPRKELVTMPDGVQVILLWFERSDIKPDAPCVISLHGIGGDENSVRPIMLAEECLKRGWRSVMYVRRGHGDSSLLPVGAVANSGDGAADGGPAADGETFHSPLYGGPPLSGAADAAAADGKPQRQGPGPIAEATEGDSRRVSGNGTSTPVAGTPATAADTATATATGATNSAVLRGAGGSTSSLDSLANCLPKNPLNNFNLSLAMALQRAGGGSSGAQPPGSQHQQHQPPPGTPNSFASVAASVAGCIGGVGGGGGSGRATPPLAQIDPEVLKATRKAFPQHADTEDFQAVLQHIHAVLPEAPLVAVGFSMGTNVLVKFVGEVGPDPQKNPLTGAVSVCNGYDIVEGTRHLVSSRALADRVITASLHKLLRRKLPEVHAICAAHGVLVDFDEVLSCNTIRDFERALMLPIYGHDDLDTYYQHNNCKDALRTVGTPLLCMSAKDDPIIDPKLLRHAEEAASTNPNVILALTERGGHLGWMRGWRGRSWMMEVIIQYVEAIVETQANQPKEGAAAAARAPAKVAQPHSQGAAAPSILERSPQRSSNLPEPTEASKPLSSAASGKGATATVTIVADGGGAAQAAVHQGSEVAAQVSAGPPQQQSLAPDADTPAGAIMAREATADEPSGGDVEQASPRAEGSAAGSKEAAAAGGRGVGAVFARLSGGLGHRRSSSTASGGAGAGASEAAAVGQVERVAGQRGDQQGPEPERGLGLGEVVLQLD</sequence>
<dbReference type="SUPFAM" id="SSF53474">
    <property type="entry name" value="alpha/beta-Hydrolases"/>
    <property type="match status" value="2"/>
</dbReference>
<dbReference type="OrthoDB" id="247542at2759"/>
<evidence type="ECO:0000256" key="2">
    <source>
        <dbReference type="SAM" id="MobiDB-lite"/>
    </source>
</evidence>
<dbReference type="InterPro" id="IPR029058">
    <property type="entry name" value="AB_hydrolase_fold"/>
</dbReference>
<feature type="signal peptide" evidence="3">
    <location>
        <begin position="1"/>
        <end position="21"/>
    </location>
</feature>
<gene>
    <name evidence="4" type="ORF">HYH02_001612</name>
</gene>
<feature type="compositionally biased region" description="Low complexity" evidence="2">
    <location>
        <begin position="584"/>
        <end position="595"/>
    </location>
</feature>
<feature type="chain" id="PRO_5032912364" description="AB hydrolase-1 domain-containing protein" evidence="3">
    <location>
        <begin position="22"/>
        <end position="792"/>
    </location>
</feature>
<comment type="caution">
    <text evidence="4">The sequence shown here is derived from an EMBL/GenBank/DDBJ whole genome shotgun (WGS) entry which is preliminary data.</text>
</comment>
<feature type="compositionally biased region" description="Low complexity" evidence="2">
    <location>
        <begin position="159"/>
        <end position="169"/>
    </location>
</feature>
<feature type="region of interest" description="Disordered" evidence="2">
    <location>
        <begin position="661"/>
        <end position="680"/>
    </location>
</feature>
<dbReference type="PANTHER" id="PTHR10794">
    <property type="entry name" value="ABHYDROLASE DOMAIN-CONTAINING PROTEIN"/>
    <property type="match status" value="1"/>
</dbReference>
<name>A0A835WSI2_9CHLO</name>
<organism evidence="4 5">
    <name type="scientific">Chlamydomonas schloesseri</name>
    <dbReference type="NCBI Taxonomy" id="2026947"/>
    <lineage>
        <taxon>Eukaryota</taxon>
        <taxon>Viridiplantae</taxon>
        <taxon>Chlorophyta</taxon>
        <taxon>core chlorophytes</taxon>
        <taxon>Chlorophyceae</taxon>
        <taxon>CS clade</taxon>
        <taxon>Chlamydomonadales</taxon>
        <taxon>Chlamydomonadaceae</taxon>
        <taxon>Chlamydomonas</taxon>
    </lineage>
</organism>
<dbReference type="InterPro" id="IPR050960">
    <property type="entry name" value="AB_hydrolase_4_sf"/>
</dbReference>
<feature type="region of interest" description="Disordered" evidence="2">
    <location>
        <begin position="737"/>
        <end position="792"/>
    </location>
</feature>
<feature type="region of interest" description="Disordered" evidence="2">
    <location>
        <begin position="583"/>
        <end position="636"/>
    </location>
</feature>
<feature type="compositionally biased region" description="Low complexity" evidence="2">
    <location>
        <begin position="219"/>
        <end position="236"/>
    </location>
</feature>
<dbReference type="FunFam" id="3.40.50.1820:FF:001146">
    <property type="entry name" value="Alpha/beta hydrolase"/>
    <property type="match status" value="1"/>
</dbReference>
<proteinExistence type="inferred from homology"/>
<accession>A0A835WSI2</accession>
<feature type="compositionally biased region" description="Low complexity" evidence="2">
    <location>
        <begin position="289"/>
        <end position="300"/>
    </location>
</feature>